<evidence type="ECO:0000256" key="10">
    <source>
        <dbReference type="ARBA" id="ARBA00012963"/>
    </source>
</evidence>
<dbReference type="InterPro" id="IPR029056">
    <property type="entry name" value="Ribokinase-like"/>
</dbReference>
<gene>
    <name evidence="26" type="ORF">EJK80_08765</name>
</gene>
<sequence length="514" mass="54087">MPAVPRVLSIAGTDPTGGAGIQADLKSIAAAGGYGMSAVTALVAQNTQGVREVHTPPVEFLRAQLTAVASDVTIDAVKIGMLGSAAIVAEVSRFLAQLSDVPVVLDPVMVATSGDRLLDRDAEAAVRELCARATVVTPNLKELAVLTQTAEATTLEEAIAHATAWSADTRTTVIVKGGHLRGDLADNAVVTPDGAVHRVSCPRVDTPHTHGTGCSLSSALATRLGAGASLSDALSWSTRWLHEAISHAAALEVGQGHGPVDHGHRARRLAAAASTVPARFYSDVTSTAAAPAPHVPAAGPETARLWELTGDAWQSITQLPFIQALGTGTLREEDFAFYLAQDAQYLNQYSKALARLAALAPDAGAQLHWASGAAECLAVEMSLHKDWIAHHTTTVPSTALTAPSRVTSAYTDFLVATTHTDDYVVAAAAVLPCYWLYAEVGLHLAAQNSPEHPYNAWITQYGGEEFLTGVRAAIALVEEALTAADPATRSRATRAYLAACWHEVDFFDQADRRW</sequence>
<dbReference type="NCBIfam" id="TIGR00097">
    <property type="entry name" value="HMP-P_kinase"/>
    <property type="match status" value="1"/>
</dbReference>
<evidence type="ECO:0000256" key="8">
    <source>
        <dbReference type="ARBA" id="ARBA00012135"/>
    </source>
</evidence>
<evidence type="ECO:0000256" key="7">
    <source>
        <dbReference type="ARBA" id="ARBA00005165"/>
    </source>
</evidence>
<comment type="catalytic activity">
    <reaction evidence="19">
        <text>2-[(2R,5Z)-2-carboxy-4-methylthiazol-5(2H)-ylidene]ethyl phosphate + 4-amino-2-methyl-5-(diphosphooxymethyl)pyrimidine + 2 H(+) = thiamine phosphate + CO2 + diphosphate</text>
        <dbReference type="Rhea" id="RHEA:47844"/>
        <dbReference type="ChEBI" id="CHEBI:15378"/>
        <dbReference type="ChEBI" id="CHEBI:16526"/>
        <dbReference type="ChEBI" id="CHEBI:33019"/>
        <dbReference type="ChEBI" id="CHEBI:37575"/>
        <dbReference type="ChEBI" id="CHEBI:57841"/>
        <dbReference type="ChEBI" id="CHEBI:62899"/>
        <dbReference type="EC" id="2.5.1.3"/>
    </reaction>
</comment>
<evidence type="ECO:0000256" key="18">
    <source>
        <dbReference type="ARBA" id="ARBA00047851"/>
    </source>
</evidence>
<dbReference type="GO" id="GO:0008902">
    <property type="term" value="F:hydroxymethylpyrimidine kinase activity"/>
    <property type="evidence" value="ECO:0007669"/>
    <property type="project" value="UniProtKB-EC"/>
</dbReference>
<comment type="similarity">
    <text evidence="20">In the N-terminal section; belongs to the thiamine-phosphate synthase family.</text>
</comment>
<evidence type="ECO:0000259" key="24">
    <source>
        <dbReference type="Pfam" id="PF03070"/>
    </source>
</evidence>
<evidence type="ECO:0000256" key="15">
    <source>
        <dbReference type="ARBA" id="ARBA00022977"/>
    </source>
</evidence>
<dbReference type="PANTHER" id="PTHR20858:SF17">
    <property type="entry name" value="HYDROXYMETHYLPYRIMIDINE_PHOSPHOMETHYLPYRIMIDINE KINASE THI20-RELATED"/>
    <property type="match status" value="1"/>
</dbReference>
<evidence type="ECO:0000256" key="23">
    <source>
        <dbReference type="ARBA" id="ARBA00067202"/>
    </source>
</evidence>
<comment type="similarity">
    <text evidence="21">In the central section; belongs to the ThiD family.</text>
</comment>
<dbReference type="PANTHER" id="PTHR20858">
    <property type="entry name" value="PHOSPHOMETHYLPYRIMIDINE KINASE"/>
    <property type="match status" value="1"/>
</dbReference>
<comment type="similarity">
    <text evidence="22">In the C-terminal section; belongs to the thiaminase-2 family.</text>
</comment>
<dbReference type="GO" id="GO:0009229">
    <property type="term" value="P:thiamine diphosphate biosynthetic process"/>
    <property type="evidence" value="ECO:0007669"/>
    <property type="project" value="UniProtKB-UniPathway"/>
</dbReference>
<dbReference type="InterPro" id="IPR004305">
    <property type="entry name" value="Thiaminase-2/PQQC"/>
</dbReference>
<comment type="catalytic activity">
    <reaction evidence="1">
        <text>4-amino-5-hydroxymethyl-2-methylpyrimidine + ATP = 4-amino-2-methyl-5-(phosphooxymethyl)pyrimidine + ADP + H(+)</text>
        <dbReference type="Rhea" id="RHEA:23096"/>
        <dbReference type="ChEBI" id="CHEBI:15378"/>
        <dbReference type="ChEBI" id="CHEBI:16892"/>
        <dbReference type="ChEBI" id="CHEBI:30616"/>
        <dbReference type="ChEBI" id="CHEBI:58354"/>
        <dbReference type="ChEBI" id="CHEBI:456216"/>
        <dbReference type="EC" id="2.7.1.49"/>
    </reaction>
</comment>
<keyword evidence="27" id="KW-1185">Reference proteome</keyword>
<organism evidence="26 27">
    <name type="scientific">Corynebacterium phoceense</name>
    <dbReference type="NCBI Taxonomy" id="1686286"/>
    <lineage>
        <taxon>Bacteria</taxon>
        <taxon>Bacillati</taxon>
        <taxon>Actinomycetota</taxon>
        <taxon>Actinomycetes</taxon>
        <taxon>Mycobacteriales</taxon>
        <taxon>Corynebacteriaceae</taxon>
        <taxon>Corynebacterium</taxon>
    </lineage>
</organism>
<evidence type="ECO:0000256" key="4">
    <source>
        <dbReference type="ARBA" id="ARBA00003814"/>
    </source>
</evidence>
<comment type="function">
    <text evidence="4">Condenses 4-methyl-5-(beta-hydroxyethyl)thiazole monophosphate (THZ-P) and 2-methyl-4-amino-5-hydroxymethyl pyrimidine pyrophosphate (HMP-PP) to form thiamine monophosphate (TMP).</text>
</comment>
<dbReference type="EC" id="2.5.1.3" evidence="9"/>
<evidence type="ECO:0000256" key="16">
    <source>
        <dbReference type="ARBA" id="ARBA00023268"/>
    </source>
</evidence>
<dbReference type="SUPFAM" id="SSF48613">
    <property type="entry name" value="Heme oxygenase-like"/>
    <property type="match status" value="1"/>
</dbReference>
<dbReference type="GO" id="GO:0004789">
    <property type="term" value="F:thiamine-phosphate diphosphorylase activity"/>
    <property type="evidence" value="ECO:0007669"/>
    <property type="project" value="UniProtKB-EC"/>
</dbReference>
<dbReference type="Proteomes" id="UP000318080">
    <property type="component" value="Unassembled WGS sequence"/>
</dbReference>
<evidence type="ECO:0000256" key="11">
    <source>
        <dbReference type="ARBA" id="ARBA00022679"/>
    </source>
</evidence>
<name>A0A540R6R8_9CORY</name>
<dbReference type="Pfam" id="PF08543">
    <property type="entry name" value="Phos_pyr_kin"/>
    <property type="match status" value="1"/>
</dbReference>
<evidence type="ECO:0000256" key="1">
    <source>
        <dbReference type="ARBA" id="ARBA00000151"/>
    </source>
</evidence>
<comment type="pathway">
    <text evidence="7">Cofactor biosynthesis; thiamine diphosphate biosynthesis; thiamine phosphate from 4-amino-2-methyl-5-diphosphomethylpyrimidine and 4-methyl-5-(2-phosphoethyl)-thiazole: step 1/1.</text>
</comment>
<feature type="domain" description="Thiaminase-2/PQQC" evidence="24">
    <location>
        <begin position="312"/>
        <end position="510"/>
    </location>
</feature>
<comment type="pathway">
    <text evidence="6">Cofactor biosynthesis; thiamine diphosphate biosynthesis; 4-amino-2-methyl-5-diphosphomethylpyrimidine from 5-amino-1-(5-phospho-D-ribosyl)imidazole: step 3/3.</text>
</comment>
<dbReference type="GO" id="GO:0008972">
    <property type="term" value="F:phosphomethylpyrimidine kinase activity"/>
    <property type="evidence" value="ECO:0007669"/>
    <property type="project" value="UniProtKB-EC"/>
</dbReference>
<dbReference type="InterPro" id="IPR016084">
    <property type="entry name" value="Haem_Oase-like_multi-hlx"/>
</dbReference>
<evidence type="ECO:0000256" key="13">
    <source>
        <dbReference type="ARBA" id="ARBA00022777"/>
    </source>
</evidence>
<dbReference type="STRING" id="1686286.GCA_900092335_01761"/>
<dbReference type="GO" id="GO:0005524">
    <property type="term" value="F:ATP binding"/>
    <property type="evidence" value="ECO:0007669"/>
    <property type="project" value="UniProtKB-KW"/>
</dbReference>
<evidence type="ECO:0000256" key="22">
    <source>
        <dbReference type="ARBA" id="ARBA00061559"/>
    </source>
</evidence>
<keyword evidence="16" id="KW-0511">Multifunctional enzyme</keyword>
<dbReference type="GO" id="GO:0005829">
    <property type="term" value="C:cytosol"/>
    <property type="evidence" value="ECO:0007669"/>
    <property type="project" value="TreeGrafter"/>
</dbReference>
<comment type="catalytic activity">
    <reaction evidence="18">
        <text>2-(2-carboxy-4-methylthiazol-5-yl)ethyl phosphate + 4-amino-2-methyl-5-(diphosphooxymethyl)pyrimidine + 2 H(+) = thiamine phosphate + CO2 + diphosphate</text>
        <dbReference type="Rhea" id="RHEA:47848"/>
        <dbReference type="ChEBI" id="CHEBI:15378"/>
        <dbReference type="ChEBI" id="CHEBI:16526"/>
        <dbReference type="ChEBI" id="CHEBI:33019"/>
        <dbReference type="ChEBI" id="CHEBI:37575"/>
        <dbReference type="ChEBI" id="CHEBI:57841"/>
        <dbReference type="ChEBI" id="CHEBI:62890"/>
        <dbReference type="EC" id="2.5.1.3"/>
    </reaction>
</comment>
<dbReference type="InterPro" id="IPR004399">
    <property type="entry name" value="HMP/HMP-P_kinase_dom"/>
</dbReference>
<proteinExistence type="inferred from homology"/>
<dbReference type="EC" id="2.7.1.49" evidence="8"/>
<evidence type="ECO:0000256" key="14">
    <source>
        <dbReference type="ARBA" id="ARBA00022840"/>
    </source>
</evidence>
<evidence type="ECO:0000256" key="3">
    <source>
        <dbReference type="ARBA" id="ARBA00001946"/>
    </source>
</evidence>
<dbReference type="InterPro" id="IPR013749">
    <property type="entry name" value="PM/HMP-P_kinase-1"/>
</dbReference>
<keyword evidence="13 26" id="KW-0418">Kinase</keyword>
<dbReference type="Gene3D" id="1.20.910.10">
    <property type="entry name" value="Heme oxygenase-like"/>
    <property type="match status" value="1"/>
</dbReference>
<keyword evidence="15" id="KW-0784">Thiamine biosynthesis</keyword>
<evidence type="ECO:0000256" key="12">
    <source>
        <dbReference type="ARBA" id="ARBA00022741"/>
    </source>
</evidence>
<evidence type="ECO:0000256" key="19">
    <source>
        <dbReference type="ARBA" id="ARBA00047883"/>
    </source>
</evidence>
<evidence type="ECO:0000256" key="21">
    <source>
        <dbReference type="ARBA" id="ARBA00061288"/>
    </source>
</evidence>
<dbReference type="Pfam" id="PF03070">
    <property type="entry name" value="TENA_THI-4"/>
    <property type="match status" value="1"/>
</dbReference>
<comment type="caution">
    <text evidence="26">The sequence shown here is derived from an EMBL/GenBank/DDBJ whole genome shotgun (WGS) entry which is preliminary data.</text>
</comment>
<evidence type="ECO:0000256" key="20">
    <source>
        <dbReference type="ARBA" id="ARBA00061283"/>
    </source>
</evidence>
<dbReference type="EMBL" id="VHIR01000012">
    <property type="protein sequence ID" value="TQE43154.1"/>
    <property type="molecule type" value="Genomic_DNA"/>
</dbReference>
<comment type="catalytic activity">
    <reaction evidence="17">
        <text>4-methyl-5-(2-phosphooxyethyl)-thiazole + 4-amino-2-methyl-5-(diphosphooxymethyl)pyrimidine + H(+) = thiamine phosphate + diphosphate</text>
        <dbReference type="Rhea" id="RHEA:22328"/>
        <dbReference type="ChEBI" id="CHEBI:15378"/>
        <dbReference type="ChEBI" id="CHEBI:33019"/>
        <dbReference type="ChEBI" id="CHEBI:37575"/>
        <dbReference type="ChEBI" id="CHEBI:57841"/>
        <dbReference type="ChEBI" id="CHEBI:58296"/>
        <dbReference type="EC" id="2.5.1.3"/>
    </reaction>
</comment>
<dbReference type="GO" id="GO:0009228">
    <property type="term" value="P:thiamine biosynthetic process"/>
    <property type="evidence" value="ECO:0007669"/>
    <property type="project" value="UniProtKB-KW"/>
</dbReference>
<evidence type="ECO:0000313" key="26">
    <source>
        <dbReference type="EMBL" id="TQE43154.1"/>
    </source>
</evidence>
<evidence type="ECO:0000259" key="25">
    <source>
        <dbReference type="Pfam" id="PF08543"/>
    </source>
</evidence>
<evidence type="ECO:0000313" key="27">
    <source>
        <dbReference type="Proteomes" id="UP000318080"/>
    </source>
</evidence>
<keyword evidence="14" id="KW-0067">ATP-binding</keyword>
<dbReference type="Gene3D" id="3.40.1190.20">
    <property type="match status" value="1"/>
</dbReference>
<dbReference type="AlphaFoldDB" id="A0A540R6R8"/>
<evidence type="ECO:0000256" key="9">
    <source>
        <dbReference type="ARBA" id="ARBA00012830"/>
    </source>
</evidence>
<dbReference type="CDD" id="cd01169">
    <property type="entry name" value="HMPP_kinase"/>
    <property type="match status" value="1"/>
</dbReference>
<evidence type="ECO:0000256" key="17">
    <source>
        <dbReference type="ARBA" id="ARBA00047334"/>
    </source>
</evidence>
<protein>
    <recommendedName>
        <fullName evidence="23">Thiamine biosynthesis multifunctional protein ThiED</fullName>
        <ecNumber evidence="9">2.5.1.3</ecNumber>
        <ecNumber evidence="8">2.7.1.49</ecNumber>
        <ecNumber evidence="10">2.7.4.7</ecNumber>
    </recommendedName>
</protein>
<dbReference type="CDD" id="cd19365">
    <property type="entry name" value="TenA_C-like"/>
    <property type="match status" value="1"/>
</dbReference>
<evidence type="ECO:0000256" key="5">
    <source>
        <dbReference type="ARBA" id="ARBA00003848"/>
    </source>
</evidence>
<comment type="catalytic activity">
    <reaction evidence="2">
        <text>4-amino-2-methyl-5-(phosphooxymethyl)pyrimidine + ATP = 4-amino-2-methyl-5-(diphosphooxymethyl)pyrimidine + ADP</text>
        <dbReference type="Rhea" id="RHEA:19893"/>
        <dbReference type="ChEBI" id="CHEBI:30616"/>
        <dbReference type="ChEBI" id="CHEBI:57841"/>
        <dbReference type="ChEBI" id="CHEBI:58354"/>
        <dbReference type="ChEBI" id="CHEBI:456216"/>
        <dbReference type="EC" id="2.7.4.7"/>
    </reaction>
</comment>
<comment type="function">
    <text evidence="5">Catalyzes the phosphorylation of hydroxymethylpyrimidine phosphate (HMP-P) to HMP-PP, and of HMP to HMP-P.</text>
</comment>
<evidence type="ECO:0000256" key="6">
    <source>
        <dbReference type="ARBA" id="ARBA00004769"/>
    </source>
</evidence>
<keyword evidence="12" id="KW-0547">Nucleotide-binding</keyword>
<dbReference type="FunFam" id="3.40.1190.20:FF:000003">
    <property type="entry name" value="Phosphomethylpyrimidine kinase ThiD"/>
    <property type="match status" value="1"/>
</dbReference>
<dbReference type="NCBIfam" id="NF011301">
    <property type="entry name" value="PRK14713.1"/>
    <property type="match status" value="1"/>
</dbReference>
<dbReference type="SUPFAM" id="SSF53613">
    <property type="entry name" value="Ribokinase-like"/>
    <property type="match status" value="1"/>
</dbReference>
<evidence type="ECO:0000256" key="2">
    <source>
        <dbReference type="ARBA" id="ARBA00000565"/>
    </source>
</evidence>
<keyword evidence="11" id="KW-0808">Transferase</keyword>
<comment type="cofactor">
    <cofactor evidence="3">
        <name>Mg(2+)</name>
        <dbReference type="ChEBI" id="CHEBI:18420"/>
    </cofactor>
</comment>
<reference evidence="26 27" key="1">
    <citation type="submission" date="2019-06" db="EMBL/GenBank/DDBJ databases">
        <title>Draft genome of C. phoceense Strain 272.</title>
        <authorList>
            <person name="Pacheco L.G.C."/>
            <person name="Barberis C.M."/>
            <person name="Almuzara M.N."/>
            <person name="Traglia G.M."/>
            <person name="Santos C.S."/>
            <person name="Rocha D.J.P.G."/>
            <person name="Aguiar E.R.G.R."/>
            <person name="Vay C.A."/>
        </authorList>
    </citation>
    <scope>NUCLEOTIDE SEQUENCE [LARGE SCALE GENOMIC DNA]</scope>
    <source>
        <strain evidence="26 27">272</strain>
    </source>
</reference>
<dbReference type="UniPathway" id="UPA00060">
    <property type="reaction ID" value="UER00138"/>
</dbReference>
<accession>A0A540R6R8</accession>
<feature type="domain" description="Pyridoxamine kinase/Phosphomethylpyrimidine kinase" evidence="25">
    <location>
        <begin position="14"/>
        <end position="261"/>
    </location>
</feature>
<dbReference type="EC" id="2.7.4.7" evidence="10"/>